<dbReference type="GO" id="GO:0005886">
    <property type="term" value="C:plasma membrane"/>
    <property type="evidence" value="ECO:0007669"/>
    <property type="project" value="TreeGrafter"/>
</dbReference>
<keyword evidence="4" id="KW-0175">Coiled coil</keyword>
<keyword evidence="5" id="KW-0812">Transmembrane</keyword>
<keyword evidence="5" id="KW-1133">Transmembrane helix</keyword>
<comment type="caution">
    <text evidence="8">The sequence shown here is derived from an EMBL/GenBank/DDBJ whole genome shotgun (WGS) entry which is preliminary data.</text>
</comment>
<dbReference type="SMART" id="SM00304">
    <property type="entry name" value="HAMP"/>
    <property type="match status" value="4"/>
</dbReference>
<protein>
    <submittedName>
        <fullName evidence="8">Methyl-accepting chemotaxis protein</fullName>
    </submittedName>
</protein>
<feature type="domain" description="HAMP" evidence="7">
    <location>
        <begin position="355"/>
        <end position="399"/>
    </location>
</feature>
<keyword evidence="5" id="KW-0472">Membrane</keyword>
<dbReference type="InterPro" id="IPR003660">
    <property type="entry name" value="HAMP_dom"/>
</dbReference>
<evidence type="ECO:0000256" key="4">
    <source>
        <dbReference type="SAM" id="Coils"/>
    </source>
</evidence>
<dbReference type="RefSeq" id="WP_126616827.1">
    <property type="nucleotide sequence ID" value="NZ_JBHUCY010000038.1"/>
</dbReference>
<proteinExistence type="inferred from homology"/>
<dbReference type="PROSITE" id="PS50885">
    <property type="entry name" value="HAMP"/>
    <property type="match status" value="3"/>
</dbReference>
<dbReference type="SMART" id="SM00283">
    <property type="entry name" value="MA"/>
    <property type="match status" value="1"/>
</dbReference>
<feature type="coiled-coil region" evidence="4">
    <location>
        <begin position="622"/>
        <end position="649"/>
    </location>
</feature>
<evidence type="ECO:0000259" key="7">
    <source>
        <dbReference type="PROSITE" id="PS50885"/>
    </source>
</evidence>
<evidence type="ECO:0000256" key="1">
    <source>
        <dbReference type="ARBA" id="ARBA00022500"/>
    </source>
</evidence>
<dbReference type="PANTHER" id="PTHR43531:SF11">
    <property type="entry name" value="METHYL-ACCEPTING CHEMOTAXIS PROTEIN 3"/>
    <property type="match status" value="1"/>
</dbReference>
<dbReference type="PROSITE" id="PS50111">
    <property type="entry name" value="CHEMOTAXIS_TRANSDUC_2"/>
    <property type="match status" value="1"/>
</dbReference>
<feature type="domain" description="Methyl-accepting transducer" evidence="6">
    <location>
        <begin position="404"/>
        <end position="633"/>
    </location>
</feature>
<dbReference type="OrthoDB" id="5292010at2"/>
<evidence type="ECO:0000259" key="6">
    <source>
        <dbReference type="PROSITE" id="PS50111"/>
    </source>
</evidence>
<dbReference type="Pfam" id="PF18947">
    <property type="entry name" value="HAMP_2"/>
    <property type="match status" value="1"/>
</dbReference>
<dbReference type="InterPro" id="IPR051310">
    <property type="entry name" value="MCP_chemotaxis"/>
</dbReference>
<sequence length="649" mass="68596">MFKNLKIGVRLSLLVAVLCSFMLAVGFIGLKGMQAGDAALDTVYNDRVVPLRDLKIIADMYAVNVVDSAHKTRNGSMTAGEAKKNIDIATTTIRQKWHDYLATYLVQEEKALTVKAEPLMTVADREISRLRMILESGNADALAKFTAESLYPAIDPVSDIFSDLVNLQIKVAKDSYENNKEMYDDSRTRMIALIGGALLLGVMIAVATIRSITGPLAYASDLISCMAEGRLDIEVVDDGRRDEAGRMVRATAQIAATLKAVSADLREMIDAAKSGALSTRTDPARHRGEFAAQAQGVNDLVDILTAPLFEVAAVMAKLASGDLRGRITGAYDGDLRALKGNVNRSLDALVALLDEISAIAAAMAQGDITVTIEGSYQGDFAAIKANMNKAVEQFSGVVREVANSTQQVAHSAGETTAAALDVSRQASEQMGTLTDVSGAIEQMVAAVAEIAQSAERGSMLARSAASTAEEGQAKLANLTTAVDQIAAANARINQISGLIASIAEKTYVLAVNAGLEAVRAGDQGRGFGLIAHQVTRLAEDVAQATRDIGSLLEATDRSVQSGVTAAQEARGSIRRIVETSQENGTTAQAIAAAIDEQNAMAQVLKDRVISLTMVGQSTAGAAEEISATMSSLTDMAQRLKTEIERLKVA</sequence>
<dbReference type="GO" id="GO:0006935">
    <property type="term" value="P:chemotaxis"/>
    <property type="evidence" value="ECO:0007669"/>
    <property type="project" value="UniProtKB-KW"/>
</dbReference>
<dbReference type="GO" id="GO:0004888">
    <property type="term" value="F:transmembrane signaling receptor activity"/>
    <property type="evidence" value="ECO:0007669"/>
    <property type="project" value="TreeGrafter"/>
</dbReference>
<dbReference type="Gene3D" id="1.10.287.950">
    <property type="entry name" value="Methyl-accepting chemotaxis protein"/>
    <property type="match status" value="1"/>
</dbReference>
<name>A0A3S0IEC1_9PROT</name>
<gene>
    <name evidence="8" type="ORF">EJ903_14985</name>
</gene>
<dbReference type="InterPro" id="IPR004089">
    <property type="entry name" value="MCPsignal_dom"/>
</dbReference>
<keyword evidence="1" id="KW-0145">Chemotaxis</keyword>
<evidence type="ECO:0000313" key="8">
    <source>
        <dbReference type="EMBL" id="RTR18936.1"/>
    </source>
</evidence>
<dbReference type="Proteomes" id="UP000277007">
    <property type="component" value="Unassembled WGS sequence"/>
</dbReference>
<dbReference type="InterPro" id="IPR024478">
    <property type="entry name" value="HlyB_4HB_MCP"/>
</dbReference>
<dbReference type="SUPFAM" id="SSF158472">
    <property type="entry name" value="HAMP domain-like"/>
    <property type="match status" value="1"/>
</dbReference>
<dbReference type="Pfam" id="PF00015">
    <property type="entry name" value="MCPsignal"/>
    <property type="match status" value="1"/>
</dbReference>
<keyword evidence="9" id="KW-1185">Reference proteome</keyword>
<comment type="similarity">
    <text evidence="2">Belongs to the methyl-accepting chemotaxis (MCP) protein family.</text>
</comment>
<keyword evidence="3" id="KW-0807">Transducer</keyword>
<dbReference type="Pfam" id="PF12729">
    <property type="entry name" value="4HB_MCP_1"/>
    <property type="match status" value="1"/>
</dbReference>
<reference evidence="8 9" key="1">
    <citation type="submission" date="2018-12" db="EMBL/GenBank/DDBJ databases">
        <authorList>
            <person name="Yang Y."/>
        </authorList>
    </citation>
    <scope>NUCLEOTIDE SEQUENCE [LARGE SCALE GENOMIC DNA]</scope>
    <source>
        <strain evidence="8 9">L-25-5w-1</strain>
    </source>
</reference>
<feature type="domain" description="HAMP" evidence="7">
    <location>
        <begin position="302"/>
        <end position="354"/>
    </location>
</feature>
<evidence type="ECO:0000256" key="5">
    <source>
        <dbReference type="SAM" id="Phobius"/>
    </source>
</evidence>
<dbReference type="AlphaFoldDB" id="A0A3S0IEC1"/>
<evidence type="ECO:0000256" key="2">
    <source>
        <dbReference type="ARBA" id="ARBA00029447"/>
    </source>
</evidence>
<feature type="transmembrane region" description="Helical" evidence="5">
    <location>
        <begin position="12"/>
        <end position="30"/>
    </location>
</feature>
<dbReference type="EMBL" id="RXMA01000013">
    <property type="protein sequence ID" value="RTR18936.1"/>
    <property type="molecule type" value="Genomic_DNA"/>
</dbReference>
<dbReference type="GO" id="GO:0007165">
    <property type="term" value="P:signal transduction"/>
    <property type="evidence" value="ECO:0007669"/>
    <property type="project" value="UniProtKB-KW"/>
</dbReference>
<feature type="domain" description="HAMP" evidence="7">
    <location>
        <begin position="210"/>
        <end position="263"/>
    </location>
</feature>
<dbReference type="PANTHER" id="PTHR43531">
    <property type="entry name" value="PROTEIN ICFG"/>
    <property type="match status" value="1"/>
</dbReference>
<organism evidence="8 9">
    <name type="scientific">Azospirillum griseum</name>
    <dbReference type="NCBI Taxonomy" id="2496639"/>
    <lineage>
        <taxon>Bacteria</taxon>
        <taxon>Pseudomonadati</taxon>
        <taxon>Pseudomonadota</taxon>
        <taxon>Alphaproteobacteria</taxon>
        <taxon>Rhodospirillales</taxon>
        <taxon>Azospirillaceae</taxon>
        <taxon>Azospirillum</taxon>
    </lineage>
</organism>
<dbReference type="Gene3D" id="1.20.120.1530">
    <property type="match status" value="2"/>
</dbReference>
<evidence type="ECO:0000313" key="9">
    <source>
        <dbReference type="Proteomes" id="UP000277007"/>
    </source>
</evidence>
<accession>A0A3S0IEC1</accession>
<evidence type="ECO:0000256" key="3">
    <source>
        <dbReference type="PROSITE-ProRule" id="PRU00284"/>
    </source>
</evidence>
<dbReference type="SUPFAM" id="SSF58104">
    <property type="entry name" value="Methyl-accepting chemotaxis protein (MCP) signaling domain"/>
    <property type="match status" value="1"/>
</dbReference>